<evidence type="ECO:0000313" key="2">
    <source>
        <dbReference type="Proteomes" id="UP000253383"/>
    </source>
</evidence>
<accession>A0A368JFG4</accession>
<comment type="caution">
    <text evidence="1">The sequence shown here is derived from an EMBL/GenBank/DDBJ whole genome shotgun (WGS) entry which is preliminary data.</text>
</comment>
<dbReference type="EMBL" id="QOWE01000028">
    <property type="protein sequence ID" value="RCR66407.1"/>
    <property type="molecule type" value="Genomic_DNA"/>
</dbReference>
<dbReference type="OrthoDB" id="793116at2"/>
<reference evidence="1 2" key="1">
    <citation type="submission" date="2018-07" db="EMBL/GenBank/DDBJ databases">
        <title>Genome analysis of Larkinella rosea.</title>
        <authorList>
            <person name="Zhou Z."/>
            <person name="Wang G."/>
        </authorList>
    </citation>
    <scope>NUCLEOTIDE SEQUENCE [LARGE SCALE GENOMIC DNA]</scope>
    <source>
        <strain evidence="2">zzj9</strain>
    </source>
</reference>
<organism evidence="1 2">
    <name type="scientific">Larkinella punicea</name>
    <dbReference type="NCBI Taxonomy" id="2315727"/>
    <lineage>
        <taxon>Bacteria</taxon>
        <taxon>Pseudomonadati</taxon>
        <taxon>Bacteroidota</taxon>
        <taxon>Cytophagia</taxon>
        <taxon>Cytophagales</taxon>
        <taxon>Spirosomataceae</taxon>
        <taxon>Larkinella</taxon>
    </lineage>
</organism>
<dbReference type="RefSeq" id="WP_114409250.1">
    <property type="nucleotide sequence ID" value="NZ_QOWE01000028.1"/>
</dbReference>
<dbReference type="AlphaFoldDB" id="A0A368JFG4"/>
<proteinExistence type="predicted"/>
<dbReference type="Proteomes" id="UP000253383">
    <property type="component" value="Unassembled WGS sequence"/>
</dbReference>
<gene>
    <name evidence="1" type="ORF">DUE52_27255</name>
</gene>
<evidence type="ECO:0008006" key="3">
    <source>
        <dbReference type="Google" id="ProtNLM"/>
    </source>
</evidence>
<keyword evidence="2" id="KW-1185">Reference proteome</keyword>
<name>A0A368JFG4_9BACT</name>
<sequence>MSKIILLDADVVSHFIYAGEILTLPQVFKPIPIRILDKVYDELEQWREKKTQVDNLVNMKLLEIMPFPDDNPAIVREFLHIQKMLFKGKGESACMAVAQYTKDILASSNLKDIKRYCDLHKIIYLTTMDFLCHARSTGLFDENRCDAFIQSVRSKGQKLPVEKMSAFTCRDLSAIEIP</sequence>
<protein>
    <recommendedName>
        <fullName evidence="3">PIN domain-containing protein</fullName>
    </recommendedName>
</protein>
<evidence type="ECO:0000313" key="1">
    <source>
        <dbReference type="EMBL" id="RCR66407.1"/>
    </source>
</evidence>